<proteinExistence type="inferred from homology"/>
<gene>
    <name evidence="2" type="ORF">KIW84_012203</name>
</gene>
<name>A0A9D5BGX7_PEA</name>
<dbReference type="Gene3D" id="3.40.50.720">
    <property type="entry name" value="NAD(P)-binding Rossmann-like Domain"/>
    <property type="match status" value="1"/>
</dbReference>
<organism evidence="2 3">
    <name type="scientific">Pisum sativum</name>
    <name type="common">Garden pea</name>
    <name type="synonym">Lathyrus oleraceus</name>
    <dbReference type="NCBI Taxonomy" id="3888"/>
    <lineage>
        <taxon>Eukaryota</taxon>
        <taxon>Viridiplantae</taxon>
        <taxon>Streptophyta</taxon>
        <taxon>Embryophyta</taxon>
        <taxon>Tracheophyta</taxon>
        <taxon>Spermatophyta</taxon>
        <taxon>Magnoliopsida</taxon>
        <taxon>eudicotyledons</taxon>
        <taxon>Gunneridae</taxon>
        <taxon>Pentapetalae</taxon>
        <taxon>rosids</taxon>
        <taxon>fabids</taxon>
        <taxon>Fabales</taxon>
        <taxon>Fabaceae</taxon>
        <taxon>Papilionoideae</taxon>
        <taxon>50 kb inversion clade</taxon>
        <taxon>NPAAA clade</taxon>
        <taxon>Hologalegina</taxon>
        <taxon>IRL clade</taxon>
        <taxon>Fabeae</taxon>
        <taxon>Lathyrus</taxon>
    </lineage>
</organism>
<dbReference type="Proteomes" id="UP001058974">
    <property type="component" value="Chromosome 1"/>
</dbReference>
<dbReference type="InterPro" id="IPR036291">
    <property type="entry name" value="NAD(P)-bd_dom_sf"/>
</dbReference>
<keyword evidence="3" id="KW-1185">Reference proteome</keyword>
<comment type="similarity">
    <text evidence="1">Belongs to the short-chain dehydrogenases/reductases (SDR) family.</text>
</comment>
<evidence type="ECO:0008006" key="4">
    <source>
        <dbReference type="Google" id="ProtNLM"/>
    </source>
</evidence>
<dbReference type="AlphaFoldDB" id="A0A9D5BGX7"/>
<comment type="caution">
    <text evidence="2">The sequence shown here is derived from an EMBL/GenBank/DDBJ whole genome shotgun (WGS) entry which is preliminary data.</text>
</comment>
<sequence>MAEAPSANTTLRLAGKIAIVTGGASGIGEATAHVFANEGVRKVVIADIQDELGNQVAMSIGNERCAFIHCDVANEDEVQNLIQTTVNTYGQKLKGSSL</sequence>
<dbReference type="InterPro" id="IPR002347">
    <property type="entry name" value="SDR_fam"/>
</dbReference>
<protein>
    <recommendedName>
        <fullName evidence="4">Short-chain alcohol dehydrogenase</fullName>
    </recommendedName>
</protein>
<evidence type="ECO:0000256" key="1">
    <source>
        <dbReference type="ARBA" id="ARBA00006484"/>
    </source>
</evidence>
<dbReference type="Gramene" id="Psat1g085160.1">
    <property type="protein sequence ID" value="Psat1g085160.1.cds"/>
    <property type="gene ID" value="Psat1g085160"/>
</dbReference>
<dbReference type="Gramene" id="Psat01G0220300-T3">
    <property type="protein sequence ID" value="KAI5443467.1"/>
    <property type="gene ID" value="KIW84_012203"/>
</dbReference>
<accession>A0A9D5BGX7</accession>
<reference evidence="2 3" key="1">
    <citation type="journal article" date="2022" name="Nat. Genet.">
        <title>Improved pea reference genome and pan-genome highlight genomic features and evolutionary characteristics.</title>
        <authorList>
            <person name="Yang T."/>
            <person name="Liu R."/>
            <person name="Luo Y."/>
            <person name="Hu S."/>
            <person name="Wang D."/>
            <person name="Wang C."/>
            <person name="Pandey M.K."/>
            <person name="Ge S."/>
            <person name="Xu Q."/>
            <person name="Li N."/>
            <person name="Li G."/>
            <person name="Huang Y."/>
            <person name="Saxena R.K."/>
            <person name="Ji Y."/>
            <person name="Li M."/>
            <person name="Yan X."/>
            <person name="He Y."/>
            <person name="Liu Y."/>
            <person name="Wang X."/>
            <person name="Xiang C."/>
            <person name="Varshney R.K."/>
            <person name="Ding H."/>
            <person name="Gao S."/>
            <person name="Zong X."/>
        </authorList>
    </citation>
    <scope>NUCLEOTIDE SEQUENCE [LARGE SCALE GENOMIC DNA]</scope>
    <source>
        <strain evidence="2 3">cv. Zhongwan 6</strain>
    </source>
</reference>
<dbReference type="EMBL" id="JAMSHJ010000001">
    <property type="protein sequence ID" value="KAI5443467.1"/>
    <property type="molecule type" value="Genomic_DNA"/>
</dbReference>
<dbReference type="SUPFAM" id="SSF51735">
    <property type="entry name" value="NAD(P)-binding Rossmann-fold domains"/>
    <property type="match status" value="1"/>
</dbReference>
<dbReference type="PANTHER" id="PTHR42820">
    <property type="entry name" value="SHORT-CHAIN DEHYDROGENASE REDUCTASE"/>
    <property type="match status" value="1"/>
</dbReference>
<evidence type="ECO:0000313" key="2">
    <source>
        <dbReference type="EMBL" id="KAI5443467.1"/>
    </source>
</evidence>
<dbReference type="PANTHER" id="PTHR42820:SF17">
    <property type="entry name" value="OXIDOREDUCTASE-RELATED"/>
    <property type="match status" value="1"/>
</dbReference>
<evidence type="ECO:0000313" key="3">
    <source>
        <dbReference type="Proteomes" id="UP001058974"/>
    </source>
</evidence>
<dbReference type="Pfam" id="PF00106">
    <property type="entry name" value="adh_short"/>
    <property type="match status" value="1"/>
</dbReference>